<dbReference type="EMBL" id="JAKEKT020000083">
    <property type="protein sequence ID" value="KAL1638042.1"/>
    <property type="molecule type" value="Genomic_DNA"/>
</dbReference>
<dbReference type="Pfam" id="PF00004">
    <property type="entry name" value="AAA"/>
    <property type="match status" value="2"/>
</dbReference>
<dbReference type="SUPFAM" id="SSF52540">
    <property type="entry name" value="P-loop containing nucleoside triphosphate hydrolases"/>
    <property type="match status" value="3"/>
</dbReference>
<gene>
    <name evidence="6" type="ORF">SLS58_009063</name>
</gene>
<comment type="similarity">
    <text evidence="1">Belongs to the CbxX/CfxQ family.</text>
</comment>
<feature type="compositionally biased region" description="Polar residues" evidence="4">
    <location>
        <begin position="770"/>
        <end position="785"/>
    </location>
</feature>
<dbReference type="CDD" id="cd00009">
    <property type="entry name" value="AAA"/>
    <property type="match status" value="1"/>
</dbReference>
<evidence type="ECO:0000313" key="7">
    <source>
        <dbReference type="Proteomes" id="UP001521184"/>
    </source>
</evidence>
<dbReference type="InterPro" id="IPR000641">
    <property type="entry name" value="CbxX/CfxQ"/>
</dbReference>
<protein>
    <recommendedName>
        <fullName evidence="5">AAA+ ATPase domain-containing protein</fullName>
    </recommendedName>
</protein>
<proteinExistence type="inferred from homology"/>
<keyword evidence="2" id="KW-0547">Nucleotide-binding</keyword>
<sequence>MMSPYSFKDQAPGGVLFIDEAYQLVAPHVSASGRQALDVLLTWMENNVGKLVVIFAGYREGMEPLFEHNPGLLSRIPYTVQFDDFSDEELWSVLCNNINDRYNGRMRIQEGMEGLWIHVAIRRLGRCRKSKGFGNARSIENLLAVIAEHQAIRVKAEHRRGEKPDFHCLTKEDLIGPDPTKVEFRSSALGQLQEMIGLESVKASTKAMIEMIKRNYARELREERPLQVSLNQVFVGSPGTGKTTVAKLYGKILADLGLLSKGDIVLKNPSDFIGEAVGQSEAKTRGILASTLGKVLIIDEAYMLDAGSDATAGGRQTDSYRAAVIDTLVAEVQGTLGEDWCIILAGYEDKMQALFRNANPGLARRFPIERAFRFEDFNVDQLMQVLQLKMHQQDLRATDAALAVARDMLARAMMRPLFSNGGEAERCLADAKSNHEVRQANKPASEQEAGTLLQAGDFDTECERMADATKSDCGTMLRGFVDETIIKKLEEYQRVWRVAKQRGCDPRRIVPTTFVFKGSPGTGKTTAARSLGRLFYEMGLLATEEVVECSALDLVGQYVGQTAPKTRKQLSKGLGKVLLIDEVHHLASAKDTNYIAEAVNELVSFLNNPWNRDRLVIVLAGLPAKVDLLMANEPSLGGHFREELVFPDLKPQDCINLLARELADEHIIRHSDPALLLPDVERETLVERSLEECLNAMCMFPFWSNARDVQTLANRIARKHMLAGVIGAESADAQPLSPETVRQCSEDLLAAFSGRFTAILDASMAKAQGSHSSVEPRAQTQTVNAPQPPAESLWEDMKEEDFFPDEEEDENADVDERQDADTQALLRQMGVCEAGFAWRREGSGWRCEGGSHYVDDTDLADFASRR</sequence>
<dbReference type="PRINTS" id="PR00819">
    <property type="entry name" value="CBXCFQXSUPER"/>
</dbReference>
<reference evidence="6 7" key="1">
    <citation type="journal article" date="2023" name="Plant Dis.">
        <title>First Report of Diplodia intermedia Causing Canker and Dieback Diseases on Apple Trees in Canada.</title>
        <authorList>
            <person name="Ellouze W."/>
            <person name="Ilyukhin E."/>
            <person name="Sulman M."/>
            <person name="Ali S."/>
        </authorList>
    </citation>
    <scope>NUCLEOTIDE SEQUENCE [LARGE SCALE GENOMIC DNA]</scope>
    <source>
        <strain evidence="6 7">M45-28</strain>
    </source>
</reference>
<dbReference type="Pfam" id="PF17866">
    <property type="entry name" value="AAA_lid_6"/>
    <property type="match status" value="2"/>
</dbReference>
<feature type="region of interest" description="Disordered" evidence="4">
    <location>
        <begin position="770"/>
        <end position="791"/>
    </location>
</feature>
<accession>A0ABR3TEV7</accession>
<dbReference type="Proteomes" id="UP001521184">
    <property type="component" value="Unassembled WGS sequence"/>
</dbReference>
<evidence type="ECO:0000256" key="1">
    <source>
        <dbReference type="ARBA" id="ARBA00010378"/>
    </source>
</evidence>
<keyword evidence="7" id="KW-1185">Reference proteome</keyword>
<feature type="domain" description="AAA+ ATPase" evidence="5">
    <location>
        <begin position="510"/>
        <end position="650"/>
    </location>
</feature>
<keyword evidence="3" id="KW-0067">ATP-binding</keyword>
<dbReference type="InterPro" id="IPR003959">
    <property type="entry name" value="ATPase_AAA_core"/>
</dbReference>
<dbReference type="InterPro" id="IPR041627">
    <property type="entry name" value="AAA_lid_6"/>
</dbReference>
<evidence type="ECO:0000259" key="5">
    <source>
        <dbReference type="SMART" id="SM00382"/>
    </source>
</evidence>
<name>A0ABR3TEV7_9PEZI</name>
<dbReference type="PANTHER" id="PTHR43392:SF2">
    <property type="entry name" value="AAA-TYPE ATPASE FAMILY PROTEIN _ ANKYRIN REPEAT FAMILY PROTEIN"/>
    <property type="match status" value="1"/>
</dbReference>
<evidence type="ECO:0000256" key="3">
    <source>
        <dbReference type="ARBA" id="ARBA00022840"/>
    </source>
</evidence>
<dbReference type="InterPro" id="IPR003593">
    <property type="entry name" value="AAA+_ATPase"/>
</dbReference>
<dbReference type="Gene3D" id="3.40.50.300">
    <property type="entry name" value="P-loop containing nucleotide triphosphate hydrolases"/>
    <property type="match status" value="3"/>
</dbReference>
<comment type="caution">
    <text evidence="6">The sequence shown here is derived from an EMBL/GenBank/DDBJ whole genome shotgun (WGS) entry which is preliminary data.</text>
</comment>
<dbReference type="InterPro" id="IPR027417">
    <property type="entry name" value="P-loop_NTPase"/>
</dbReference>
<dbReference type="Gene3D" id="1.10.8.60">
    <property type="match status" value="2"/>
</dbReference>
<dbReference type="InterPro" id="IPR050773">
    <property type="entry name" value="CbxX/CfxQ_RuBisCO_ESX"/>
</dbReference>
<evidence type="ECO:0000256" key="4">
    <source>
        <dbReference type="SAM" id="MobiDB-lite"/>
    </source>
</evidence>
<dbReference type="PANTHER" id="PTHR43392">
    <property type="entry name" value="AAA-TYPE ATPASE FAMILY PROTEIN / ANKYRIN REPEAT FAMILY PROTEIN"/>
    <property type="match status" value="1"/>
</dbReference>
<organism evidence="6 7">
    <name type="scientific">Diplodia intermedia</name>
    <dbReference type="NCBI Taxonomy" id="856260"/>
    <lineage>
        <taxon>Eukaryota</taxon>
        <taxon>Fungi</taxon>
        <taxon>Dikarya</taxon>
        <taxon>Ascomycota</taxon>
        <taxon>Pezizomycotina</taxon>
        <taxon>Dothideomycetes</taxon>
        <taxon>Dothideomycetes incertae sedis</taxon>
        <taxon>Botryosphaeriales</taxon>
        <taxon>Botryosphaeriaceae</taxon>
        <taxon>Diplodia</taxon>
    </lineage>
</organism>
<evidence type="ECO:0000313" key="6">
    <source>
        <dbReference type="EMBL" id="KAL1638042.1"/>
    </source>
</evidence>
<dbReference type="SMART" id="SM00382">
    <property type="entry name" value="AAA"/>
    <property type="match status" value="2"/>
</dbReference>
<evidence type="ECO:0000256" key="2">
    <source>
        <dbReference type="ARBA" id="ARBA00022741"/>
    </source>
</evidence>
<feature type="domain" description="AAA+ ATPase" evidence="5">
    <location>
        <begin position="228"/>
        <end position="372"/>
    </location>
</feature>